<protein>
    <recommendedName>
        <fullName evidence="4">C-deglycosylation enzyme beta subunit</fullName>
    </recommendedName>
</protein>
<keyword evidence="9" id="KW-1185">Reference proteome</keyword>
<reference evidence="6" key="1">
    <citation type="journal article" date="2014" name="Int. J. Syst. Evol. Microbiol.">
        <title>Complete genome of a new Firmicutes species belonging to the dominant human colonic microbiota ('Ruminococcus bicirculans') reveals two chromosomes and a selective capacity to utilize plant glucans.</title>
        <authorList>
            <consortium name="NISC Comparative Sequencing Program"/>
            <person name="Wegmann U."/>
            <person name="Louis P."/>
            <person name="Goesmann A."/>
            <person name="Henrissat B."/>
            <person name="Duncan S.H."/>
            <person name="Flint H.J."/>
        </authorList>
    </citation>
    <scope>NUCLEOTIDE SEQUENCE</scope>
    <source>
        <strain evidence="6">CGMCC 1.18437</strain>
    </source>
</reference>
<gene>
    <name evidence="6" type="ORF">GCM10017781_22010</name>
    <name evidence="7" type="ORF">HNQ07_002236</name>
</gene>
<name>A0A7W8KEL8_9DEIO</name>
<keyword evidence="2" id="KW-0119">Carbohydrate metabolism</keyword>
<evidence type="ECO:0000313" key="6">
    <source>
        <dbReference type="EMBL" id="GHF45237.1"/>
    </source>
</evidence>
<evidence type="ECO:0000313" key="7">
    <source>
        <dbReference type="EMBL" id="MBB5376772.1"/>
    </source>
</evidence>
<dbReference type="Proteomes" id="UP000619376">
    <property type="component" value="Unassembled WGS sequence"/>
</dbReference>
<proteinExistence type="inferred from homology"/>
<comment type="caution">
    <text evidence="7">The sequence shown here is derived from an EMBL/GenBank/DDBJ whole genome shotgun (WGS) entry which is preliminary data.</text>
</comment>
<dbReference type="RefSeq" id="WP_184111739.1">
    <property type="nucleotide sequence ID" value="NZ_BNAJ01000005.1"/>
</dbReference>
<evidence type="ECO:0000313" key="9">
    <source>
        <dbReference type="Proteomes" id="UP000619376"/>
    </source>
</evidence>
<reference evidence="6" key="4">
    <citation type="submission" date="2024-05" db="EMBL/GenBank/DDBJ databases">
        <authorList>
            <person name="Sun Q."/>
            <person name="Zhou Y."/>
        </authorList>
    </citation>
    <scope>NUCLEOTIDE SEQUENCE</scope>
    <source>
        <strain evidence="6">CGMCC 1.18437</strain>
    </source>
</reference>
<feature type="domain" description="C-glycoside deglycosidase beta subunit" evidence="5">
    <location>
        <begin position="2"/>
        <end position="107"/>
    </location>
</feature>
<reference evidence="7 8" key="3">
    <citation type="submission" date="2020-08" db="EMBL/GenBank/DDBJ databases">
        <title>Genomic Encyclopedia of Type Strains, Phase IV (KMG-IV): sequencing the most valuable type-strain genomes for metagenomic binning, comparative biology and taxonomic classification.</title>
        <authorList>
            <person name="Goeker M."/>
        </authorList>
    </citation>
    <scope>NUCLEOTIDE SEQUENCE [LARGE SCALE GENOMIC DNA]</scope>
    <source>
        <strain evidence="7 8">DSM 27521</strain>
    </source>
</reference>
<dbReference type="Pfam" id="PF19906">
    <property type="entry name" value="CGDB"/>
    <property type="match status" value="1"/>
</dbReference>
<dbReference type="EMBL" id="BNAJ01000005">
    <property type="protein sequence ID" value="GHF45237.1"/>
    <property type="molecule type" value="Genomic_DNA"/>
</dbReference>
<keyword evidence="1" id="KW-0456">Lyase</keyword>
<comment type="similarity">
    <text evidence="3">Belongs to the C-glycoside deglycosidase beta subunit family.</text>
</comment>
<reference evidence="9" key="2">
    <citation type="journal article" date="2019" name="Int. J. Syst. Evol. Microbiol.">
        <title>The Global Catalogue of Microorganisms (GCM) 10K type strain sequencing project: providing services to taxonomists for standard genome sequencing and annotation.</title>
        <authorList>
            <consortium name="The Broad Institute Genomics Platform"/>
            <consortium name="The Broad Institute Genome Sequencing Center for Infectious Disease"/>
            <person name="Wu L."/>
            <person name="Ma J."/>
        </authorList>
    </citation>
    <scope>NUCLEOTIDE SEQUENCE [LARGE SCALE GENOMIC DNA]</scope>
    <source>
        <strain evidence="9">CGMCC 1.18437</strain>
    </source>
</reference>
<evidence type="ECO:0000256" key="2">
    <source>
        <dbReference type="ARBA" id="ARBA00023277"/>
    </source>
</evidence>
<evidence type="ECO:0000256" key="1">
    <source>
        <dbReference type="ARBA" id="ARBA00023239"/>
    </source>
</evidence>
<dbReference type="GO" id="GO:0016829">
    <property type="term" value="F:lyase activity"/>
    <property type="evidence" value="ECO:0007669"/>
    <property type="project" value="UniProtKB-KW"/>
</dbReference>
<evidence type="ECO:0000313" key="8">
    <source>
        <dbReference type="Proteomes" id="UP000539473"/>
    </source>
</evidence>
<organism evidence="7 8">
    <name type="scientific">Deinococcus metalli</name>
    <dbReference type="NCBI Taxonomy" id="1141878"/>
    <lineage>
        <taxon>Bacteria</taxon>
        <taxon>Thermotogati</taxon>
        <taxon>Deinococcota</taxon>
        <taxon>Deinococci</taxon>
        <taxon>Deinococcales</taxon>
        <taxon>Deinococcaceae</taxon>
        <taxon>Deinococcus</taxon>
    </lineage>
</organism>
<dbReference type="InterPro" id="IPR045959">
    <property type="entry name" value="CGDB"/>
</dbReference>
<evidence type="ECO:0000259" key="5">
    <source>
        <dbReference type="Pfam" id="PF19906"/>
    </source>
</evidence>
<evidence type="ECO:0000256" key="3">
    <source>
        <dbReference type="ARBA" id="ARBA00046336"/>
    </source>
</evidence>
<dbReference type="EMBL" id="JACHFK010000005">
    <property type="protein sequence ID" value="MBB5376772.1"/>
    <property type="molecule type" value="Genomic_DNA"/>
</dbReference>
<accession>A0A7W8KEL8</accession>
<dbReference type="AlphaFoldDB" id="A0A7W8KEL8"/>
<evidence type="ECO:0000256" key="4">
    <source>
        <dbReference type="ARBA" id="ARBA00047208"/>
    </source>
</evidence>
<sequence>MFDRYIVVEDTLKDVPQGTQVGVRLPYYRGLGLSMVEAVDVTVDGVSADPAAVSVTLGDHTYPLSTMDEEYDAVWNFGEIGTVTVAGLHLAPGPHDVRVRLQLRVSYLPMKLVGQDSKTLELAAG</sequence>
<dbReference type="Proteomes" id="UP000539473">
    <property type="component" value="Unassembled WGS sequence"/>
</dbReference>